<feature type="transmembrane region" description="Helical" evidence="1">
    <location>
        <begin position="67"/>
        <end position="83"/>
    </location>
</feature>
<keyword evidence="1" id="KW-0812">Transmembrane</keyword>
<gene>
    <name evidence="2" type="ORF">TTEB3V08_LOCUS2111</name>
</gene>
<evidence type="ECO:0000256" key="1">
    <source>
        <dbReference type="SAM" id="Phobius"/>
    </source>
</evidence>
<dbReference type="AlphaFoldDB" id="A0A7R9FHZ3"/>
<reference evidence="2" key="1">
    <citation type="submission" date="2020-11" db="EMBL/GenBank/DDBJ databases">
        <authorList>
            <person name="Tran Van P."/>
        </authorList>
    </citation>
    <scope>NUCLEOTIDE SEQUENCE</scope>
</reference>
<accession>A0A7R9FHZ3</accession>
<organism evidence="2">
    <name type="scientific">Timema tahoe</name>
    <dbReference type="NCBI Taxonomy" id="61484"/>
    <lineage>
        <taxon>Eukaryota</taxon>
        <taxon>Metazoa</taxon>
        <taxon>Ecdysozoa</taxon>
        <taxon>Arthropoda</taxon>
        <taxon>Hexapoda</taxon>
        <taxon>Insecta</taxon>
        <taxon>Pterygota</taxon>
        <taxon>Neoptera</taxon>
        <taxon>Polyneoptera</taxon>
        <taxon>Phasmatodea</taxon>
        <taxon>Timematodea</taxon>
        <taxon>Timematoidea</taxon>
        <taxon>Timematidae</taxon>
        <taxon>Timema</taxon>
    </lineage>
</organism>
<name>A0A7R9FHZ3_9NEOP</name>
<keyword evidence="1" id="KW-1133">Transmembrane helix</keyword>
<evidence type="ECO:0000313" key="2">
    <source>
        <dbReference type="EMBL" id="CAD7453994.1"/>
    </source>
</evidence>
<protein>
    <submittedName>
        <fullName evidence="2">Uncharacterized protein</fullName>
    </submittedName>
</protein>
<dbReference type="EMBL" id="OE000482">
    <property type="protein sequence ID" value="CAD7453994.1"/>
    <property type="molecule type" value="Genomic_DNA"/>
</dbReference>
<keyword evidence="1" id="KW-0472">Membrane</keyword>
<proteinExistence type="predicted"/>
<sequence>MFFQPPFPHIDLFFNPSWSLYTSKEDISRHAALIEGANIFAGILDPLKRLRWLKSLLSVFQRGRKNFYVIIFVVVLFIVFSQVNNDSTELRIRTLWTEQSDTVASISYGLRTTDHGLTDMESVSVP</sequence>